<keyword evidence="6" id="KW-0256">Endoplasmic reticulum</keyword>
<evidence type="ECO:0000256" key="2">
    <source>
        <dbReference type="ARBA" id="ARBA00004477"/>
    </source>
</evidence>
<feature type="transmembrane region" description="Helical" evidence="14">
    <location>
        <begin position="112"/>
        <end position="132"/>
    </location>
</feature>
<evidence type="ECO:0000256" key="4">
    <source>
        <dbReference type="ARBA" id="ARBA00022692"/>
    </source>
</evidence>
<evidence type="ECO:0000313" key="17">
    <source>
        <dbReference type="Proteomes" id="UP000646911"/>
    </source>
</evidence>
<keyword evidence="12 14" id="KW-0472">Membrane</keyword>
<accession>A0ABR6ZI23</accession>
<evidence type="ECO:0000259" key="15">
    <source>
        <dbReference type="Pfam" id="PF04116"/>
    </source>
</evidence>
<feature type="domain" description="Fatty acid hydroxylase" evidence="15">
    <location>
        <begin position="48"/>
        <end position="178"/>
    </location>
</feature>
<keyword evidence="11" id="KW-0443">Lipid metabolism</keyword>
<feature type="transmembrane region" description="Helical" evidence="14">
    <location>
        <begin position="40"/>
        <end position="62"/>
    </location>
</feature>
<evidence type="ECO:0000256" key="1">
    <source>
        <dbReference type="ARBA" id="ARBA00001947"/>
    </source>
</evidence>
<evidence type="ECO:0000256" key="5">
    <source>
        <dbReference type="ARBA" id="ARBA00022723"/>
    </source>
</evidence>
<proteinExistence type="predicted"/>
<evidence type="ECO:0000256" key="10">
    <source>
        <dbReference type="ARBA" id="ARBA00023002"/>
    </source>
</evidence>
<name>A0ABR6ZI23_9BURK</name>
<feature type="transmembrane region" description="Helical" evidence="14">
    <location>
        <begin position="83"/>
        <end position="106"/>
    </location>
</feature>
<sequence length="189" mass="21346">MAFFSLEHSKAAYLTDFVLYGVAVTCLLIFLSVLTPYTRLLEVAVFVLAGLFASTGIEYFLHRFILHGLQPFKRWHELHHARPAALIGTPTILSTTLIIFLVFTPAFLLGDVLRASALTLGLTGGYLFYTVTHHAAHHWPARHSWLKQRKIWHARHHHADGNSVCFGVSTSFWDVVFRSNGRKASMSEE</sequence>
<reference evidence="16 17" key="1">
    <citation type="submission" date="2020-08" db="EMBL/GenBank/DDBJ databases">
        <title>Novel species isolated from subtropical streams in China.</title>
        <authorList>
            <person name="Lu H."/>
        </authorList>
    </citation>
    <scope>NUCLEOTIDE SEQUENCE [LARGE SCALE GENOMIC DNA]</scope>
    <source>
        <strain evidence="16 17">NL8W</strain>
    </source>
</reference>
<keyword evidence="13" id="KW-0275">Fatty acid biosynthesis</keyword>
<keyword evidence="7" id="KW-0276">Fatty acid metabolism</keyword>
<dbReference type="PANTHER" id="PTHR12863:SF1">
    <property type="entry name" value="FATTY ACID 2-HYDROXYLASE"/>
    <property type="match status" value="1"/>
</dbReference>
<feature type="transmembrane region" description="Helical" evidence="14">
    <location>
        <begin position="12"/>
        <end position="34"/>
    </location>
</feature>
<evidence type="ECO:0000256" key="3">
    <source>
        <dbReference type="ARBA" id="ARBA00022516"/>
    </source>
</evidence>
<protein>
    <submittedName>
        <fullName evidence="16">Sterol desaturase family protein</fullName>
    </submittedName>
</protein>
<dbReference type="RefSeq" id="WP_186957040.1">
    <property type="nucleotide sequence ID" value="NZ_JACOFX010000029.1"/>
</dbReference>
<organism evidence="16 17">
    <name type="scientific">Undibacterium umbellatum</name>
    <dbReference type="NCBI Taxonomy" id="2762300"/>
    <lineage>
        <taxon>Bacteria</taxon>
        <taxon>Pseudomonadati</taxon>
        <taxon>Pseudomonadota</taxon>
        <taxon>Betaproteobacteria</taxon>
        <taxon>Burkholderiales</taxon>
        <taxon>Oxalobacteraceae</taxon>
        <taxon>Undibacterium</taxon>
    </lineage>
</organism>
<evidence type="ECO:0000256" key="11">
    <source>
        <dbReference type="ARBA" id="ARBA00023098"/>
    </source>
</evidence>
<dbReference type="PANTHER" id="PTHR12863">
    <property type="entry name" value="FATTY ACID HYDROXYLASE"/>
    <property type="match status" value="1"/>
</dbReference>
<dbReference type="InterPro" id="IPR014430">
    <property type="entry name" value="Scs7"/>
</dbReference>
<evidence type="ECO:0000256" key="6">
    <source>
        <dbReference type="ARBA" id="ARBA00022824"/>
    </source>
</evidence>
<dbReference type="Proteomes" id="UP000646911">
    <property type="component" value="Unassembled WGS sequence"/>
</dbReference>
<keyword evidence="4 14" id="KW-0812">Transmembrane</keyword>
<evidence type="ECO:0000256" key="9">
    <source>
        <dbReference type="ARBA" id="ARBA00022989"/>
    </source>
</evidence>
<gene>
    <name evidence="16" type="ORF">H8L47_27610</name>
</gene>
<keyword evidence="17" id="KW-1185">Reference proteome</keyword>
<keyword evidence="10" id="KW-0560">Oxidoreductase</keyword>
<evidence type="ECO:0000256" key="7">
    <source>
        <dbReference type="ARBA" id="ARBA00022832"/>
    </source>
</evidence>
<dbReference type="InterPro" id="IPR006694">
    <property type="entry name" value="Fatty_acid_hydroxylase"/>
</dbReference>
<keyword evidence="9 14" id="KW-1133">Transmembrane helix</keyword>
<dbReference type="EMBL" id="JACOFX010000029">
    <property type="protein sequence ID" value="MBC3911334.1"/>
    <property type="molecule type" value="Genomic_DNA"/>
</dbReference>
<comment type="caution">
    <text evidence="16">The sequence shown here is derived from an EMBL/GenBank/DDBJ whole genome shotgun (WGS) entry which is preliminary data.</text>
</comment>
<comment type="subcellular location">
    <subcellularLocation>
        <location evidence="2">Endoplasmic reticulum membrane</location>
        <topology evidence="2">Multi-pass membrane protein</topology>
    </subcellularLocation>
</comment>
<evidence type="ECO:0000313" key="16">
    <source>
        <dbReference type="EMBL" id="MBC3911334.1"/>
    </source>
</evidence>
<keyword evidence="5" id="KW-0479">Metal-binding</keyword>
<dbReference type="Pfam" id="PF04116">
    <property type="entry name" value="FA_hydroxylase"/>
    <property type="match status" value="1"/>
</dbReference>
<keyword evidence="8" id="KW-0862">Zinc</keyword>
<keyword evidence="3" id="KW-0444">Lipid biosynthesis</keyword>
<evidence type="ECO:0000256" key="14">
    <source>
        <dbReference type="SAM" id="Phobius"/>
    </source>
</evidence>
<evidence type="ECO:0000256" key="12">
    <source>
        <dbReference type="ARBA" id="ARBA00023136"/>
    </source>
</evidence>
<comment type="cofactor">
    <cofactor evidence="1">
        <name>Zn(2+)</name>
        <dbReference type="ChEBI" id="CHEBI:29105"/>
    </cofactor>
</comment>
<evidence type="ECO:0000256" key="13">
    <source>
        <dbReference type="ARBA" id="ARBA00023160"/>
    </source>
</evidence>
<evidence type="ECO:0000256" key="8">
    <source>
        <dbReference type="ARBA" id="ARBA00022833"/>
    </source>
</evidence>